<proteinExistence type="predicted"/>
<dbReference type="Proteomes" id="UP000009081">
    <property type="component" value="Chromosome"/>
</dbReference>
<evidence type="ECO:0000313" key="3">
    <source>
        <dbReference type="EMBL" id="ACS39726.1"/>
    </source>
</evidence>
<dbReference type="AlphaFoldDB" id="C5B1U2"/>
<feature type="region of interest" description="Disordered" evidence="1">
    <location>
        <begin position="24"/>
        <end position="96"/>
    </location>
</feature>
<gene>
    <name evidence="3" type="ordered locus">MexAM1_META1p1912</name>
</gene>
<organism evidence="3 4">
    <name type="scientific">Methylorubrum extorquens (strain ATCC 14718 / DSM 1338 / JCM 2805 / NCIMB 9133 / AM1)</name>
    <name type="common">Methylobacterium extorquens</name>
    <dbReference type="NCBI Taxonomy" id="272630"/>
    <lineage>
        <taxon>Bacteria</taxon>
        <taxon>Pseudomonadati</taxon>
        <taxon>Pseudomonadota</taxon>
        <taxon>Alphaproteobacteria</taxon>
        <taxon>Hyphomicrobiales</taxon>
        <taxon>Methylobacteriaceae</taxon>
        <taxon>Methylorubrum</taxon>
    </lineage>
</organism>
<feature type="signal peptide" evidence="2">
    <location>
        <begin position="1"/>
        <end position="22"/>
    </location>
</feature>
<dbReference type="HOGENOM" id="CLU_2356486_0_0_5"/>
<keyword evidence="2" id="KW-0732">Signal</keyword>
<sequence length="96" mass="10028">MNMRKFLVLAAGLILLTVPALAQGGSPYNDAGQQAGGAAGGMGRRMGSTKAEDPNMAMPPRGSESATAAKPGSRKVTRKRSKKMNMKPGRMRGHAM</sequence>
<dbReference type="KEGG" id="mea:Mex_1p1912"/>
<protein>
    <submittedName>
        <fullName evidence="3">Uncharacterized protein</fullName>
    </submittedName>
</protein>
<accession>C5B1U2</accession>
<feature type="compositionally biased region" description="Gly residues" evidence="1">
    <location>
        <begin position="34"/>
        <end position="44"/>
    </location>
</feature>
<feature type="compositionally biased region" description="Basic residues" evidence="1">
    <location>
        <begin position="72"/>
        <end position="96"/>
    </location>
</feature>
<name>C5B1U2_METEA</name>
<evidence type="ECO:0000313" key="4">
    <source>
        <dbReference type="Proteomes" id="UP000009081"/>
    </source>
</evidence>
<keyword evidence="4" id="KW-1185">Reference proteome</keyword>
<dbReference type="EMBL" id="CP001510">
    <property type="protein sequence ID" value="ACS39726.1"/>
    <property type="molecule type" value="Genomic_DNA"/>
</dbReference>
<evidence type="ECO:0000256" key="2">
    <source>
        <dbReference type="SAM" id="SignalP"/>
    </source>
</evidence>
<feature type="chain" id="PRO_5002948248" evidence="2">
    <location>
        <begin position="23"/>
        <end position="96"/>
    </location>
</feature>
<evidence type="ECO:0000256" key="1">
    <source>
        <dbReference type="SAM" id="MobiDB-lite"/>
    </source>
</evidence>
<reference evidence="3 4" key="1">
    <citation type="journal article" date="2009" name="PLoS ONE">
        <title>Methylobacterium genome sequences: a reference blueprint to investigate microbial metabolism of C1 compounds from natural and industrial sources.</title>
        <authorList>
            <person name="Vuilleumier S."/>
            <person name="Chistoserdova L."/>
            <person name="Lee M.-C."/>
            <person name="Bringel F."/>
            <person name="Lajus A."/>
            <person name="Zhou Y."/>
            <person name="Gourion B."/>
            <person name="Barbe V."/>
            <person name="Chang J."/>
            <person name="Cruveiller S."/>
            <person name="Dossat C."/>
            <person name="Gillett W."/>
            <person name="Gruffaz C."/>
            <person name="Haugen E."/>
            <person name="Hourcade E."/>
            <person name="Levy R."/>
            <person name="Mangenot S."/>
            <person name="Muller E."/>
            <person name="Nadalig T."/>
            <person name="Pagni M."/>
            <person name="Penny C."/>
            <person name="Peyraud R."/>
            <person name="Robinson D.G."/>
            <person name="Roche D."/>
            <person name="Rouy Z."/>
            <person name="Saenampechek C."/>
            <person name="Salvignol G."/>
            <person name="Vallenet D."/>
            <person name="Wu Z."/>
            <person name="Marx C.J."/>
            <person name="Vorholt J.A."/>
            <person name="Olson M.V."/>
            <person name="Kaul R."/>
            <person name="Weissenbach J."/>
            <person name="Medigue C."/>
            <person name="Lidstrom M.E."/>
        </authorList>
    </citation>
    <scope>NUCLEOTIDE SEQUENCE [LARGE SCALE GENOMIC DNA]</scope>
    <source>
        <strain evidence="4">ATCC 14718 / DSM 1338 / JCM 2805 / NCIMB 9133 / AM1</strain>
    </source>
</reference>